<dbReference type="CDD" id="cd01347">
    <property type="entry name" value="ligand_gated_channel"/>
    <property type="match status" value="1"/>
</dbReference>
<evidence type="ECO:0000313" key="16">
    <source>
        <dbReference type="EMBL" id="MBF9153102.1"/>
    </source>
</evidence>
<feature type="domain" description="TonB-dependent receptor-like beta-barrel" evidence="14">
    <location>
        <begin position="290"/>
        <end position="723"/>
    </location>
</feature>
<evidence type="ECO:0000256" key="4">
    <source>
        <dbReference type="ARBA" id="ARBA00022496"/>
    </source>
</evidence>
<evidence type="ECO:0000256" key="8">
    <source>
        <dbReference type="ARBA" id="ARBA00023077"/>
    </source>
</evidence>
<sequence>MGNQGRIHVFLKSSLIVSISALAFAQAAQAQEAPEQGLEEIIVTAQKREQNMQDVAVAVTALSGEALTNRNVATVGDLPRLAPSLTLTQGNVPTNNSINLRGIGTVSFSTAIEPSVAVIVDDVPLLQQAQAFSGLSDIARIEVLRGPQGTLFGKNASAGAINIVSKGASDVFTGAVTGTATTDDQYRVDASLAGPLGESAGFRINGFYNDRKGYIRNLQDGSRLNNDKSYGVRGRLELKPAEGLKLDVTASHTVSESDGFARTYRAVPAGAAVFGTPVAASIVGVTPGEDNFNVRLDHPLFNKSRQTTVSGRATLDLGFADLVSVTSYQDWKFRFEEDFDYTISNVLGIPGGIVANSSYAATQFTQEVRLVSPTKSAFSYVVGLFYADGKTDRSFARGPSGPVVANWTSRSQTQSYAAFAQATYDLADTTHLDVGARLNHEEISVRFLNNAPNANPPANNATCLSLCTGADKDTVVTWKTSLRQDLSDQVMVYASFARGYKGQGFDISTGFKPSRAANPVRPETSDAYEAGIKSRFFDNKVQLNLSAFWSNFRDFQAQSGVVLPDNTIELTLNNVGRVRTRGFELELSARPIPTLTIDSALSFTDTRIMSFPGAQCYSGQTTGCVDLDGAGPSTVKGQDLAGKRLPNAPRLKFNVGGTYDILLPSLPFDGFVQADVAYQSAVNFDLLSNPLTVQKGYAVVNGSIGIDQNDRGGLRVALFVNNLFDKRYATNISVAPGGSVGLLHQALDRNSRRYFGIRARYEF</sequence>
<feature type="domain" description="TonB-dependent receptor plug" evidence="15">
    <location>
        <begin position="53"/>
        <end position="160"/>
    </location>
</feature>
<keyword evidence="3 11" id="KW-1134">Transmembrane beta strand</keyword>
<dbReference type="EMBL" id="JADQDC010000021">
    <property type="protein sequence ID" value="MBF9153102.1"/>
    <property type="molecule type" value="Genomic_DNA"/>
</dbReference>
<accession>A0ABS0HLH6</accession>
<evidence type="ECO:0000256" key="1">
    <source>
        <dbReference type="ARBA" id="ARBA00004571"/>
    </source>
</evidence>
<dbReference type="InterPro" id="IPR012910">
    <property type="entry name" value="Plug_dom"/>
</dbReference>
<dbReference type="InterPro" id="IPR039426">
    <property type="entry name" value="TonB-dep_rcpt-like"/>
</dbReference>
<feature type="signal peptide" evidence="13">
    <location>
        <begin position="1"/>
        <end position="30"/>
    </location>
</feature>
<evidence type="ECO:0000259" key="15">
    <source>
        <dbReference type="Pfam" id="PF07715"/>
    </source>
</evidence>
<keyword evidence="10 11" id="KW-0998">Cell outer membrane</keyword>
<dbReference type="Pfam" id="PF07715">
    <property type="entry name" value="Plug"/>
    <property type="match status" value="1"/>
</dbReference>
<keyword evidence="6" id="KW-0408">Iron</keyword>
<dbReference type="PANTHER" id="PTHR32552:SF81">
    <property type="entry name" value="TONB-DEPENDENT OUTER MEMBRANE RECEPTOR"/>
    <property type="match status" value="1"/>
</dbReference>
<dbReference type="PANTHER" id="PTHR32552">
    <property type="entry name" value="FERRICHROME IRON RECEPTOR-RELATED"/>
    <property type="match status" value="1"/>
</dbReference>
<keyword evidence="7" id="KW-0406">Ion transport</keyword>
<dbReference type="InterPro" id="IPR000531">
    <property type="entry name" value="Beta-barrel_TonB"/>
</dbReference>
<comment type="caution">
    <text evidence="16">The sequence shown here is derived from an EMBL/GenBank/DDBJ whole genome shotgun (WGS) entry which is preliminary data.</text>
</comment>
<proteinExistence type="inferred from homology"/>
<keyword evidence="8 12" id="KW-0798">TonB box</keyword>
<evidence type="ECO:0000256" key="5">
    <source>
        <dbReference type="ARBA" id="ARBA00022692"/>
    </source>
</evidence>
<evidence type="ECO:0000256" key="11">
    <source>
        <dbReference type="PROSITE-ProRule" id="PRU01360"/>
    </source>
</evidence>
<keyword evidence="4" id="KW-0410">Iron transport</keyword>
<dbReference type="Proteomes" id="UP000600799">
    <property type="component" value="Unassembled WGS sequence"/>
</dbReference>
<evidence type="ECO:0000256" key="10">
    <source>
        <dbReference type="ARBA" id="ARBA00023237"/>
    </source>
</evidence>
<comment type="similarity">
    <text evidence="11 12">Belongs to the TonB-dependent receptor family.</text>
</comment>
<organism evidence="16 17">
    <name type="scientific">Novosphingobium jiangmenense</name>
    <dbReference type="NCBI Taxonomy" id="2791981"/>
    <lineage>
        <taxon>Bacteria</taxon>
        <taxon>Pseudomonadati</taxon>
        <taxon>Pseudomonadota</taxon>
        <taxon>Alphaproteobacteria</taxon>
        <taxon>Sphingomonadales</taxon>
        <taxon>Sphingomonadaceae</taxon>
        <taxon>Novosphingobium</taxon>
    </lineage>
</organism>
<evidence type="ECO:0000256" key="12">
    <source>
        <dbReference type="RuleBase" id="RU003357"/>
    </source>
</evidence>
<evidence type="ECO:0000256" key="13">
    <source>
        <dbReference type="SAM" id="SignalP"/>
    </source>
</evidence>
<keyword evidence="5 11" id="KW-0812">Transmembrane</keyword>
<evidence type="ECO:0000313" key="17">
    <source>
        <dbReference type="Proteomes" id="UP000600799"/>
    </source>
</evidence>
<reference evidence="16 17" key="1">
    <citation type="submission" date="2020-11" db="EMBL/GenBank/DDBJ databases">
        <title>The genome sequence of Novosphingobium sp. 1Y9A.</title>
        <authorList>
            <person name="Liu Y."/>
        </authorList>
    </citation>
    <scope>NUCLEOTIDE SEQUENCE [LARGE SCALE GENOMIC DNA]</scope>
    <source>
        <strain evidence="16 17">1Y9A</strain>
    </source>
</reference>
<keyword evidence="9 11" id="KW-0472">Membrane</keyword>
<dbReference type="PROSITE" id="PS52016">
    <property type="entry name" value="TONB_DEPENDENT_REC_3"/>
    <property type="match status" value="1"/>
</dbReference>
<keyword evidence="13" id="KW-0732">Signal</keyword>
<evidence type="ECO:0000256" key="9">
    <source>
        <dbReference type="ARBA" id="ARBA00023136"/>
    </source>
</evidence>
<feature type="chain" id="PRO_5047014091" evidence="13">
    <location>
        <begin position="31"/>
        <end position="763"/>
    </location>
</feature>
<keyword evidence="17" id="KW-1185">Reference proteome</keyword>
<gene>
    <name evidence="16" type="ORF">I2488_19035</name>
</gene>
<evidence type="ECO:0000259" key="14">
    <source>
        <dbReference type="Pfam" id="PF00593"/>
    </source>
</evidence>
<dbReference type="SUPFAM" id="SSF56935">
    <property type="entry name" value="Porins"/>
    <property type="match status" value="1"/>
</dbReference>
<evidence type="ECO:0000256" key="3">
    <source>
        <dbReference type="ARBA" id="ARBA00022452"/>
    </source>
</evidence>
<name>A0ABS0HLH6_9SPHN</name>
<evidence type="ECO:0000256" key="6">
    <source>
        <dbReference type="ARBA" id="ARBA00023004"/>
    </source>
</evidence>
<dbReference type="Pfam" id="PF00593">
    <property type="entry name" value="TonB_dep_Rec_b-barrel"/>
    <property type="match status" value="1"/>
</dbReference>
<evidence type="ECO:0000256" key="7">
    <source>
        <dbReference type="ARBA" id="ARBA00023065"/>
    </source>
</evidence>
<evidence type="ECO:0000256" key="2">
    <source>
        <dbReference type="ARBA" id="ARBA00022448"/>
    </source>
</evidence>
<dbReference type="Gene3D" id="2.40.170.20">
    <property type="entry name" value="TonB-dependent receptor, beta-barrel domain"/>
    <property type="match status" value="1"/>
</dbReference>
<keyword evidence="2 11" id="KW-0813">Transport</keyword>
<dbReference type="InterPro" id="IPR036942">
    <property type="entry name" value="Beta-barrel_TonB_sf"/>
</dbReference>
<comment type="subcellular location">
    <subcellularLocation>
        <location evidence="1 11">Cell outer membrane</location>
        <topology evidence="1 11">Multi-pass membrane protein</topology>
    </subcellularLocation>
</comment>
<keyword evidence="16" id="KW-0675">Receptor</keyword>
<protein>
    <submittedName>
        <fullName evidence="16">TonB-dependent receptor</fullName>
    </submittedName>
</protein>